<keyword evidence="3" id="KW-1185">Reference proteome</keyword>
<gene>
    <name evidence="2" type="ORF">M5X04_26935</name>
</gene>
<name>A0ABT4EGS1_PAEAL</name>
<evidence type="ECO:0000313" key="2">
    <source>
        <dbReference type="EMBL" id="MCY9532949.1"/>
    </source>
</evidence>
<dbReference type="Proteomes" id="UP001527090">
    <property type="component" value="Unassembled WGS sequence"/>
</dbReference>
<dbReference type="EMBL" id="JAMDLY010000024">
    <property type="protein sequence ID" value="MCY9532949.1"/>
    <property type="molecule type" value="Genomic_DNA"/>
</dbReference>
<evidence type="ECO:0000313" key="3">
    <source>
        <dbReference type="Proteomes" id="UP001527090"/>
    </source>
</evidence>
<sequence length="467" mass="52369">MKTIDGRKAEVTNSMRYYNNWITLATEYGHPEAAAHHTKADLRKVPNDGDEVTLLTPTFVHDGAMIWVVATESGDKFLYSEKGLRILDEKVTVMKDELGLQREYREVKRKAKVDEFVKSRVDNPPVFKVTRSDEFDGSVCGGADGIPTYLKNYVVLEKTDIVLVNGERFREVERIADEGEHVVIVKESSDNRFKLGEIYEVVASNKFTYVKHPRGKNVDHGGAYVSSRNYRVLEPLTPAQQTQASEQSDVCELERKSNEQQAQIDGLTETVANLARRVAELERGQAPKACESVVSKTSARDEIIEKAKADVAELLSRNHYYVSPYGVWFSTENGVYSIAHKCEFIVDRNKRTVVALIRKSYDKEQVELRGIAKCAPNDVFNVHIGKAIAVRRALGLEIPQEYVSAPQPTEPQVGDYVEYGGYVVKVEPSEGVYLYTSGSCAVGSYVARNGRILDDSRDGRYGEVYSV</sequence>
<comment type="caution">
    <text evidence="2">The sequence shown here is derived from an EMBL/GenBank/DDBJ whole genome shotgun (WGS) entry which is preliminary data.</text>
</comment>
<proteinExistence type="predicted"/>
<keyword evidence="1" id="KW-0175">Coiled coil</keyword>
<feature type="coiled-coil region" evidence="1">
    <location>
        <begin position="257"/>
        <end position="284"/>
    </location>
</feature>
<dbReference type="RefSeq" id="WP_268633034.1">
    <property type="nucleotide sequence ID" value="NZ_JAMDLY010000024.1"/>
</dbReference>
<organism evidence="2 3">
    <name type="scientific">Paenibacillus alvei</name>
    <name type="common">Bacillus alvei</name>
    <dbReference type="NCBI Taxonomy" id="44250"/>
    <lineage>
        <taxon>Bacteria</taxon>
        <taxon>Bacillati</taxon>
        <taxon>Bacillota</taxon>
        <taxon>Bacilli</taxon>
        <taxon>Bacillales</taxon>
        <taxon>Paenibacillaceae</taxon>
        <taxon>Paenibacillus</taxon>
    </lineage>
</organism>
<evidence type="ECO:0000256" key="1">
    <source>
        <dbReference type="SAM" id="Coils"/>
    </source>
</evidence>
<accession>A0ABT4EGS1</accession>
<protein>
    <submittedName>
        <fullName evidence="2">Uncharacterized protein</fullName>
    </submittedName>
</protein>
<reference evidence="2 3" key="1">
    <citation type="submission" date="2022-05" db="EMBL/GenBank/DDBJ databases">
        <title>Genome Sequencing of Bee-Associated Microbes.</title>
        <authorList>
            <person name="Dunlap C."/>
        </authorList>
    </citation>
    <scope>NUCLEOTIDE SEQUENCE [LARGE SCALE GENOMIC DNA]</scope>
    <source>
        <strain evidence="2 3">NRRL NRS-750</strain>
    </source>
</reference>